<accession>A0A8H3LU66</accession>
<evidence type="ECO:0000313" key="2">
    <source>
        <dbReference type="EMBL" id="GES94973.1"/>
    </source>
</evidence>
<evidence type="ECO:0000313" key="3">
    <source>
        <dbReference type="Proteomes" id="UP000615446"/>
    </source>
</evidence>
<feature type="region of interest" description="Disordered" evidence="1">
    <location>
        <begin position="227"/>
        <end position="254"/>
    </location>
</feature>
<comment type="caution">
    <text evidence="2">The sequence shown here is derived from an EMBL/GenBank/DDBJ whole genome shotgun (WGS) entry which is preliminary data.</text>
</comment>
<dbReference type="AlphaFoldDB" id="A0A8H3LU66"/>
<evidence type="ECO:0000256" key="1">
    <source>
        <dbReference type="SAM" id="MobiDB-lite"/>
    </source>
</evidence>
<proteinExistence type="predicted"/>
<reference evidence="2" key="1">
    <citation type="submission" date="2019-10" db="EMBL/GenBank/DDBJ databases">
        <title>Conservation and host-specific expression of non-tandemly repeated heterogenous ribosome RNA gene in arbuscular mycorrhizal fungi.</title>
        <authorList>
            <person name="Maeda T."/>
            <person name="Kobayashi Y."/>
            <person name="Nakagawa T."/>
            <person name="Ezawa T."/>
            <person name="Yamaguchi K."/>
            <person name="Bino T."/>
            <person name="Nishimoto Y."/>
            <person name="Shigenobu S."/>
            <person name="Kawaguchi M."/>
        </authorList>
    </citation>
    <scope>NUCLEOTIDE SEQUENCE</scope>
    <source>
        <strain evidence="2">HR1</strain>
    </source>
</reference>
<feature type="compositionally biased region" description="Basic and acidic residues" evidence="1">
    <location>
        <begin position="227"/>
        <end position="248"/>
    </location>
</feature>
<name>A0A8H3LU66_9GLOM</name>
<sequence>MPFLISIICQIKSKELDGGFVNGIASYMIGSNKFKTFHYGFYKKQIPFFLQNLSINDYALICGKCVFDQGDMHVMISTVFRIETTESHMLPAAPYIPFSGRIYSKPEQIDDDCLFGVELLEYNNSSFANKEKMNFKIQVVFEAEPDSRFKKLAPRLETERLVFITGILDLEDVKIPFIEAKEIDLLDDFGSSQSINFKMPFSRTQNFKNNLLIKKEKISENEIADYKNDEKIPTDDNKNVDDNKKGEFEINQNY</sequence>
<dbReference type="OrthoDB" id="2364491at2759"/>
<gene>
    <name evidence="2" type="ORF">RCL2_002166500</name>
</gene>
<dbReference type="EMBL" id="BLAL01000239">
    <property type="protein sequence ID" value="GES94973.1"/>
    <property type="molecule type" value="Genomic_DNA"/>
</dbReference>
<organism evidence="2 3">
    <name type="scientific">Rhizophagus clarus</name>
    <dbReference type="NCBI Taxonomy" id="94130"/>
    <lineage>
        <taxon>Eukaryota</taxon>
        <taxon>Fungi</taxon>
        <taxon>Fungi incertae sedis</taxon>
        <taxon>Mucoromycota</taxon>
        <taxon>Glomeromycotina</taxon>
        <taxon>Glomeromycetes</taxon>
        <taxon>Glomerales</taxon>
        <taxon>Glomeraceae</taxon>
        <taxon>Rhizophagus</taxon>
    </lineage>
</organism>
<protein>
    <submittedName>
        <fullName evidence="2">Uncharacterized protein</fullName>
    </submittedName>
</protein>
<dbReference type="Proteomes" id="UP000615446">
    <property type="component" value="Unassembled WGS sequence"/>
</dbReference>